<dbReference type="OrthoDB" id="5634649at2"/>
<dbReference type="Proteomes" id="UP000054773">
    <property type="component" value="Unassembled WGS sequence"/>
</dbReference>
<evidence type="ECO:0000313" key="2">
    <source>
        <dbReference type="Proteomes" id="UP000054773"/>
    </source>
</evidence>
<dbReference type="RefSeq" id="WP_058527066.1">
    <property type="nucleotide sequence ID" value="NZ_CAAAHY010000007.1"/>
</dbReference>
<organism evidence="1 2">
    <name type="scientific">Legionella erythra</name>
    <dbReference type="NCBI Taxonomy" id="448"/>
    <lineage>
        <taxon>Bacteria</taxon>
        <taxon>Pseudomonadati</taxon>
        <taxon>Pseudomonadota</taxon>
        <taxon>Gammaproteobacteria</taxon>
        <taxon>Legionellales</taxon>
        <taxon>Legionellaceae</taxon>
        <taxon>Legionella</taxon>
    </lineage>
</organism>
<evidence type="ECO:0000313" key="1">
    <source>
        <dbReference type="EMBL" id="KTC96133.1"/>
    </source>
</evidence>
<protein>
    <submittedName>
        <fullName evidence="1">Uncharacterized protein</fullName>
    </submittedName>
</protein>
<sequence length="292" mass="33665">MYIINDYQLIETDLQLYLSSYGKGIKIPSQTLKSVLYALKNQPLLEISQEQLTALAMTHGVEMEALKKVLISQLNVLKPMQARKFPVIYINSDDPLVAQLLQETLAKEYNCQCVPLPQRHYSPSSLVIFYRKNYSHADFKTLYRHLPPQVYLITAGVLHKLLIIDNLYYKGSGLPSHFSNLHQLIGYLKGDIPATKNNWLLFYRELLKQGSEQFPDSPVNPCQQGYIAYCLHQFAAQFTSMWGAPTPLDKINWFWHVDLSSFTVHQEIAVHSPFAEEDMRLDLSNRQEERAE</sequence>
<gene>
    <name evidence="1" type="ORF">Lery_1925</name>
</gene>
<proteinExistence type="predicted"/>
<dbReference type="AlphaFoldDB" id="A0A0W0TLS4"/>
<dbReference type="EMBL" id="LNYA01000030">
    <property type="protein sequence ID" value="KTC96133.1"/>
    <property type="molecule type" value="Genomic_DNA"/>
</dbReference>
<name>A0A0W0TLS4_LEGER</name>
<reference evidence="1 2" key="1">
    <citation type="submission" date="2015-11" db="EMBL/GenBank/DDBJ databases">
        <title>Genomic analysis of 38 Legionella species identifies large and diverse effector repertoires.</title>
        <authorList>
            <person name="Burstein D."/>
            <person name="Amaro F."/>
            <person name="Zusman T."/>
            <person name="Lifshitz Z."/>
            <person name="Cohen O."/>
            <person name="Gilbert J.A."/>
            <person name="Pupko T."/>
            <person name="Shuman H.A."/>
            <person name="Segal G."/>
        </authorList>
    </citation>
    <scope>NUCLEOTIDE SEQUENCE [LARGE SCALE GENOMIC DNA]</scope>
    <source>
        <strain evidence="1 2">SE-32A-C8</strain>
    </source>
</reference>
<dbReference type="PATRIC" id="fig|448.7.peg.2019"/>
<keyword evidence="2" id="KW-1185">Reference proteome</keyword>
<accession>A0A0W0TLS4</accession>
<comment type="caution">
    <text evidence="1">The sequence shown here is derived from an EMBL/GenBank/DDBJ whole genome shotgun (WGS) entry which is preliminary data.</text>
</comment>
<dbReference type="STRING" id="448.Lery_1925"/>